<evidence type="ECO:0000256" key="4">
    <source>
        <dbReference type="SAM" id="SignalP"/>
    </source>
</evidence>
<evidence type="ECO:0000256" key="2">
    <source>
        <dbReference type="ARBA" id="ARBA00022737"/>
    </source>
</evidence>
<dbReference type="EMBL" id="JASPKY010000271">
    <property type="protein sequence ID" value="KAK9711883.1"/>
    <property type="molecule type" value="Genomic_DNA"/>
</dbReference>
<evidence type="ECO:0000256" key="3">
    <source>
        <dbReference type="SAM" id="Phobius"/>
    </source>
</evidence>
<feature type="transmembrane region" description="Helical" evidence="3">
    <location>
        <begin position="460"/>
        <end position="481"/>
    </location>
</feature>
<keyword evidence="6" id="KW-1185">Reference proteome</keyword>
<dbReference type="SUPFAM" id="SSF52058">
    <property type="entry name" value="L domain-like"/>
    <property type="match status" value="1"/>
</dbReference>
<reference evidence="5 6" key="1">
    <citation type="journal article" date="2024" name="BMC Genomics">
        <title>De novo assembly and annotation of Popillia japonica's genome with initial clues to its potential as an invasive pest.</title>
        <authorList>
            <person name="Cucini C."/>
            <person name="Boschi S."/>
            <person name="Funari R."/>
            <person name="Cardaioli E."/>
            <person name="Iannotti N."/>
            <person name="Marturano G."/>
            <person name="Paoli F."/>
            <person name="Bruttini M."/>
            <person name="Carapelli A."/>
            <person name="Frati F."/>
            <person name="Nardi F."/>
        </authorList>
    </citation>
    <scope>NUCLEOTIDE SEQUENCE [LARGE SCALE GENOMIC DNA]</scope>
    <source>
        <strain evidence="5">DMR45628</strain>
    </source>
</reference>
<dbReference type="InterPro" id="IPR001611">
    <property type="entry name" value="Leu-rich_rpt"/>
</dbReference>
<dbReference type="PANTHER" id="PTHR24366:SF96">
    <property type="entry name" value="LEUCINE RICH REPEAT CONTAINING 53"/>
    <property type="match status" value="1"/>
</dbReference>
<keyword evidence="1" id="KW-0433">Leucine-rich repeat</keyword>
<dbReference type="Pfam" id="PF00560">
    <property type="entry name" value="LRR_1"/>
    <property type="match status" value="1"/>
</dbReference>
<evidence type="ECO:0000313" key="6">
    <source>
        <dbReference type="Proteomes" id="UP001458880"/>
    </source>
</evidence>
<feature type="signal peptide" evidence="4">
    <location>
        <begin position="1"/>
        <end position="22"/>
    </location>
</feature>
<keyword evidence="4" id="KW-0732">Signal</keyword>
<sequence length="502" mass="56660">MQGNNVLLELLILMAFASLSWEFCQRQYMSMDGLKCNSLEWSELNDYGTPPEIYIENSYIYEIEPSTFRRYQNLIKLSMPGNNITVLQPGSFSGLGELSFLNLSTNNIQIISKGVLNHLYNLKILDLSNNFIDTIESLSFSGTDRLRSLYLHNNKLIRVPDLRNESVNLELIDISNNEIQKLALNKLSSTIRSLRISGNVLGSVSVEDFASLPQLRVLSLSRNTLFDKNNLPIGLFQNIMLLERLNLSATAIRKISIGSFSGLRNLEILDLSSNNLEFLPNGLFHELKSLAELDVSNNQLSTFQYDGFSKLSRIGLDKNHWKCDSLSVIIHNLKGTTITLGNTFNTTNLFGIECFEEEQNTTTYNSSEVSLERQFLSKITKMQETSENLLSKITDIFQLLRNDTSVIAMIEKENKDTLTDIRNGLSSKVEMQKSAAALSAIHFQPTQPYKTSSTNGGSTAALYGIFVLLLTILLVILFTLYRRHKHVSHNYDEGNPLHSLRV</sequence>
<evidence type="ECO:0000313" key="5">
    <source>
        <dbReference type="EMBL" id="KAK9711883.1"/>
    </source>
</evidence>
<comment type="caution">
    <text evidence="5">The sequence shown here is derived from an EMBL/GenBank/DDBJ whole genome shotgun (WGS) entry which is preliminary data.</text>
</comment>
<evidence type="ECO:0000256" key="1">
    <source>
        <dbReference type="ARBA" id="ARBA00022614"/>
    </source>
</evidence>
<dbReference type="AlphaFoldDB" id="A0AAW1K2S0"/>
<proteinExistence type="predicted"/>
<dbReference type="SMART" id="SM00369">
    <property type="entry name" value="LRR_TYP"/>
    <property type="match status" value="7"/>
</dbReference>
<protein>
    <submittedName>
        <fullName evidence="5">Leucine rich repeat</fullName>
    </submittedName>
</protein>
<keyword evidence="3" id="KW-1133">Transmembrane helix</keyword>
<dbReference type="InterPro" id="IPR003591">
    <property type="entry name" value="Leu-rich_rpt_typical-subtyp"/>
</dbReference>
<organism evidence="5 6">
    <name type="scientific">Popillia japonica</name>
    <name type="common">Japanese beetle</name>
    <dbReference type="NCBI Taxonomy" id="7064"/>
    <lineage>
        <taxon>Eukaryota</taxon>
        <taxon>Metazoa</taxon>
        <taxon>Ecdysozoa</taxon>
        <taxon>Arthropoda</taxon>
        <taxon>Hexapoda</taxon>
        <taxon>Insecta</taxon>
        <taxon>Pterygota</taxon>
        <taxon>Neoptera</taxon>
        <taxon>Endopterygota</taxon>
        <taxon>Coleoptera</taxon>
        <taxon>Polyphaga</taxon>
        <taxon>Scarabaeiformia</taxon>
        <taxon>Scarabaeidae</taxon>
        <taxon>Rutelinae</taxon>
        <taxon>Popillia</taxon>
    </lineage>
</organism>
<keyword evidence="2" id="KW-0677">Repeat</keyword>
<dbReference type="PANTHER" id="PTHR24366">
    <property type="entry name" value="IG(IMMUNOGLOBULIN) AND LRR(LEUCINE RICH REPEAT) DOMAINS"/>
    <property type="match status" value="1"/>
</dbReference>
<dbReference type="Proteomes" id="UP001458880">
    <property type="component" value="Unassembled WGS sequence"/>
</dbReference>
<name>A0AAW1K2S0_POPJA</name>
<dbReference type="Gene3D" id="3.80.10.10">
    <property type="entry name" value="Ribonuclease Inhibitor"/>
    <property type="match status" value="2"/>
</dbReference>
<dbReference type="SMART" id="SM00365">
    <property type="entry name" value="LRR_SD22"/>
    <property type="match status" value="4"/>
</dbReference>
<dbReference type="InterPro" id="IPR032675">
    <property type="entry name" value="LRR_dom_sf"/>
</dbReference>
<keyword evidence="3" id="KW-0812">Transmembrane</keyword>
<keyword evidence="3" id="KW-0472">Membrane</keyword>
<accession>A0AAW1K2S0</accession>
<gene>
    <name evidence="5" type="ORF">QE152_g25210</name>
</gene>
<dbReference type="Pfam" id="PF13855">
    <property type="entry name" value="LRR_8"/>
    <property type="match status" value="2"/>
</dbReference>
<dbReference type="PRINTS" id="PR00019">
    <property type="entry name" value="LEURICHRPT"/>
</dbReference>
<feature type="chain" id="PRO_5044024883" evidence="4">
    <location>
        <begin position="23"/>
        <end position="502"/>
    </location>
</feature>
<dbReference type="PROSITE" id="PS51450">
    <property type="entry name" value="LRR"/>
    <property type="match status" value="3"/>
</dbReference>